<feature type="domain" description="HTH cro/C1-type" evidence="2">
    <location>
        <begin position="9"/>
        <end position="63"/>
    </location>
</feature>
<accession>A0A2H0CTG7</accession>
<name>A0A2H0CTG7_9BACT</name>
<protein>
    <submittedName>
        <fullName evidence="3">Transcriptional regulator</fullName>
    </submittedName>
</protein>
<dbReference type="SUPFAM" id="SSF47413">
    <property type="entry name" value="lambda repressor-like DNA-binding domains"/>
    <property type="match status" value="1"/>
</dbReference>
<gene>
    <name evidence="3" type="ORF">COW88_02790</name>
</gene>
<dbReference type="GO" id="GO:0003677">
    <property type="term" value="F:DNA binding"/>
    <property type="evidence" value="ECO:0007669"/>
    <property type="project" value="UniProtKB-KW"/>
</dbReference>
<sequence>MREYISNEVNKLRTQKNITQEELAEKLKVSRQTIIAIEKGNYTPSVWLALKIADFFKLPVEHIFKISYEK</sequence>
<dbReference type="PANTHER" id="PTHR46558:SF4">
    <property type="entry name" value="DNA-BIDING PHAGE PROTEIN"/>
    <property type="match status" value="1"/>
</dbReference>
<dbReference type="Proteomes" id="UP000230638">
    <property type="component" value="Unassembled WGS sequence"/>
</dbReference>
<evidence type="ECO:0000259" key="2">
    <source>
        <dbReference type="PROSITE" id="PS50943"/>
    </source>
</evidence>
<dbReference type="InterPro" id="IPR001387">
    <property type="entry name" value="Cro/C1-type_HTH"/>
</dbReference>
<dbReference type="Pfam" id="PF01381">
    <property type="entry name" value="HTH_3"/>
    <property type="match status" value="1"/>
</dbReference>
<proteinExistence type="predicted"/>
<dbReference type="AlphaFoldDB" id="A0A2H0CTG7"/>
<evidence type="ECO:0000313" key="3">
    <source>
        <dbReference type="EMBL" id="PIP73187.1"/>
    </source>
</evidence>
<dbReference type="Gene3D" id="1.10.260.40">
    <property type="entry name" value="lambda repressor-like DNA-binding domains"/>
    <property type="match status" value="1"/>
</dbReference>
<dbReference type="PROSITE" id="PS50943">
    <property type="entry name" value="HTH_CROC1"/>
    <property type="match status" value="1"/>
</dbReference>
<dbReference type="CDD" id="cd00093">
    <property type="entry name" value="HTH_XRE"/>
    <property type="match status" value="1"/>
</dbReference>
<evidence type="ECO:0000256" key="1">
    <source>
        <dbReference type="ARBA" id="ARBA00023125"/>
    </source>
</evidence>
<dbReference type="InterPro" id="IPR010982">
    <property type="entry name" value="Lambda_DNA-bd_dom_sf"/>
</dbReference>
<evidence type="ECO:0000313" key="4">
    <source>
        <dbReference type="Proteomes" id="UP000230638"/>
    </source>
</evidence>
<reference evidence="3 4" key="1">
    <citation type="submission" date="2017-09" db="EMBL/GenBank/DDBJ databases">
        <title>Depth-based differentiation of microbial function through sediment-hosted aquifers and enrichment of novel symbionts in the deep terrestrial subsurface.</title>
        <authorList>
            <person name="Probst A.J."/>
            <person name="Ladd B."/>
            <person name="Jarett J.K."/>
            <person name="Geller-Mcgrath D.E."/>
            <person name="Sieber C.M."/>
            <person name="Emerson J.B."/>
            <person name="Anantharaman K."/>
            <person name="Thomas B.C."/>
            <person name="Malmstrom R."/>
            <person name="Stieglmeier M."/>
            <person name="Klingl A."/>
            <person name="Woyke T."/>
            <person name="Ryan C.M."/>
            <person name="Banfield J.F."/>
        </authorList>
    </citation>
    <scope>NUCLEOTIDE SEQUENCE [LARGE SCALE GENOMIC DNA]</scope>
    <source>
        <strain evidence="3">CG22_combo_CG10-13_8_21_14_all_47_15</strain>
    </source>
</reference>
<comment type="caution">
    <text evidence="3">The sequence shown here is derived from an EMBL/GenBank/DDBJ whole genome shotgun (WGS) entry which is preliminary data.</text>
</comment>
<organism evidence="3 4">
    <name type="scientific">Candidatus Lloydbacteria bacterium CG22_combo_CG10-13_8_21_14_all_47_15</name>
    <dbReference type="NCBI Taxonomy" id="1974635"/>
    <lineage>
        <taxon>Bacteria</taxon>
        <taxon>Candidatus Lloydiibacteriota</taxon>
    </lineage>
</organism>
<keyword evidence="1" id="KW-0238">DNA-binding</keyword>
<dbReference type="EMBL" id="PCTL01000027">
    <property type="protein sequence ID" value="PIP73187.1"/>
    <property type="molecule type" value="Genomic_DNA"/>
</dbReference>
<dbReference type="SMART" id="SM00530">
    <property type="entry name" value="HTH_XRE"/>
    <property type="match status" value="1"/>
</dbReference>
<dbReference type="PANTHER" id="PTHR46558">
    <property type="entry name" value="TRACRIPTIONAL REGULATORY PROTEIN-RELATED-RELATED"/>
    <property type="match status" value="1"/>
</dbReference>